<name>A0ABQ7G401_DUNSA</name>
<proteinExistence type="predicted"/>
<accession>A0ABQ7G401</accession>
<organism evidence="1 2">
    <name type="scientific">Dunaliella salina</name>
    <name type="common">Green alga</name>
    <name type="synonym">Protococcus salinus</name>
    <dbReference type="NCBI Taxonomy" id="3046"/>
    <lineage>
        <taxon>Eukaryota</taxon>
        <taxon>Viridiplantae</taxon>
        <taxon>Chlorophyta</taxon>
        <taxon>core chlorophytes</taxon>
        <taxon>Chlorophyceae</taxon>
        <taxon>CS clade</taxon>
        <taxon>Chlamydomonadales</taxon>
        <taxon>Dunaliellaceae</taxon>
        <taxon>Dunaliella</taxon>
    </lineage>
</organism>
<evidence type="ECO:0000313" key="2">
    <source>
        <dbReference type="Proteomes" id="UP000815325"/>
    </source>
</evidence>
<dbReference type="Proteomes" id="UP000815325">
    <property type="component" value="Unassembled WGS sequence"/>
</dbReference>
<sequence length="97" mass="11231">MFLLALLFQTCYMHVFIVHTKIARRWLGAHPRILTWTVIFCDARCSCVAYEHASFPCETRIATMVLFQGKGMSTKVGCDLILKFASWNFITSTLHQW</sequence>
<gene>
    <name evidence="1" type="ORF">DUNSADRAFT_16216</name>
</gene>
<evidence type="ECO:0008006" key="3">
    <source>
        <dbReference type="Google" id="ProtNLM"/>
    </source>
</evidence>
<comment type="caution">
    <text evidence="1">The sequence shown here is derived from an EMBL/GenBank/DDBJ whole genome shotgun (WGS) entry which is preliminary data.</text>
</comment>
<reference evidence="1" key="1">
    <citation type="submission" date="2017-08" db="EMBL/GenBank/DDBJ databases">
        <authorList>
            <person name="Polle J.E."/>
            <person name="Barry K."/>
            <person name="Cushman J."/>
            <person name="Schmutz J."/>
            <person name="Tran D."/>
            <person name="Hathwaick L.T."/>
            <person name="Yim W.C."/>
            <person name="Jenkins J."/>
            <person name="Mckie-Krisberg Z.M."/>
            <person name="Prochnik S."/>
            <person name="Lindquist E."/>
            <person name="Dockter R.B."/>
            <person name="Adam C."/>
            <person name="Molina H."/>
            <person name="Bunkerborg J."/>
            <person name="Jin E."/>
            <person name="Buchheim M."/>
            <person name="Magnuson J."/>
        </authorList>
    </citation>
    <scope>NUCLEOTIDE SEQUENCE</scope>
    <source>
        <strain evidence="1">CCAP 19/18</strain>
    </source>
</reference>
<evidence type="ECO:0000313" key="1">
    <source>
        <dbReference type="EMBL" id="KAF5829340.1"/>
    </source>
</evidence>
<keyword evidence="2" id="KW-1185">Reference proteome</keyword>
<dbReference type="EMBL" id="MU070173">
    <property type="protein sequence ID" value="KAF5829340.1"/>
    <property type="molecule type" value="Genomic_DNA"/>
</dbReference>
<protein>
    <recommendedName>
        <fullName evidence="3">Secreted protein</fullName>
    </recommendedName>
</protein>